<comment type="caution">
    <text evidence="2">The sequence shown here is derived from an EMBL/GenBank/DDBJ whole genome shotgun (WGS) entry which is preliminary data.</text>
</comment>
<keyword evidence="1" id="KW-1133">Transmembrane helix</keyword>
<dbReference type="Proteomes" id="UP001589585">
    <property type="component" value="Unassembled WGS sequence"/>
</dbReference>
<keyword evidence="3" id="KW-1185">Reference proteome</keyword>
<organism evidence="2 3">
    <name type="scientific">Mariniflexile ostreae</name>
    <dbReference type="NCBI Taxonomy" id="1520892"/>
    <lineage>
        <taxon>Bacteria</taxon>
        <taxon>Pseudomonadati</taxon>
        <taxon>Bacteroidota</taxon>
        <taxon>Flavobacteriia</taxon>
        <taxon>Flavobacteriales</taxon>
        <taxon>Flavobacteriaceae</taxon>
        <taxon>Mariniflexile</taxon>
    </lineage>
</organism>
<dbReference type="EMBL" id="JBHMFC010000103">
    <property type="protein sequence ID" value="MFB9057919.1"/>
    <property type="molecule type" value="Genomic_DNA"/>
</dbReference>
<name>A0ABV5FF05_9FLAO</name>
<evidence type="ECO:0000313" key="3">
    <source>
        <dbReference type="Proteomes" id="UP001589585"/>
    </source>
</evidence>
<keyword evidence="1" id="KW-0472">Membrane</keyword>
<sequence length="159" mass="18562">MELNNIEVLVEKYENGKTNLNEEQQLKIYFSQENIAPHLEAYRIMFTYFRENKQEQFTKAPRFSTRKSRFYKWIPVAAALLILMGIYYTKTVNNNDLGTFNDPEIALIEVSKSLEMISEHFNKGAATVGYLEEVNRGTATLGYLNEIENTVRIIFKPYN</sequence>
<reference evidence="2 3" key="1">
    <citation type="submission" date="2024-09" db="EMBL/GenBank/DDBJ databases">
        <authorList>
            <person name="Sun Q."/>
            <person name="Mori K."/>
        </authorList>
    </citation>
    <scope>NUCLEOTIDE SEQUENCE [LARGE SCALE GENOMIC DNA]</scope>
    <source>
        <strain evidence="2 3">CECT 8622</strain>
    </source>
</reference>
<dbReference type="RefSeq" id="WP_379862169.1">
    <property type="nucleotide sequence ID" value="NZ_JBHMFC010000103.1"/>
</dbReference>
<keyword evidence="1" id="KW-0812">Transmembrane</keyword>
<gene>
    <name evidence="2" type="ORF">ACFFU9_14325</name>
</gene>
<evidence type="ECO:0000256" key="1">
    <source>
        <dbReference type="SAM" id="Phobius"/>
    </source>
</evidence>
<protein>
    <submittedName>
        <fullName evidence="2">Uncharacterized protein</fullName>
    </submittedName>
</protein>
<accession>A0ABV5FF05</accession>
<proteinExistence type="predicted"/>
<evidence type="ECO:0000313" key="2">
    <source>
        <dbReference type="EMBL" id="MFB9057919.1"/>
    </source>
</evidence>
<feature type="transmembrane region" description="Helical" evidence="1">
    <location>
        <begin position="70"/>
        <end position="88"/>
    </location>
</feature>